<keyword evidence="6 7" id="KW-0472">Membrane</keyword>
<dbReference type="GO" id="GO:0055085">
    <property type="term" value="P:transmembrane transport"/>
    <property type="evidence" value="ECO:0007669"/>
    <property type="project" value="InterPro"/>
</dbReference>
<comment type="subcellular location">
    <subcellularLocation>
        <location evidence="1 7">Cell membrane</location>
        <topology evidence="1 7">Multi-pass membrane protein</topology>
    </subcellularLocation>
</comment>
<evidence type="ECO:0000256" key="5">
    <source>
        <dbReference type="ARBA" id="ARBA00022989"/>
    </source>
</evidence>
<dbReference type="PROSITE" id="PS50928">
    <property type="entry name" value="ABC_TM1"/>
    <property type="match status" value="1"/>
</dbReference>
<comment type="caution">
    <text evidence="9">The sequence shown here is derived from an EMBL/GenBank/DDBJ whole genome shotgun (WGS) entry which is preliminary data.</text>
</comment>
<reference evidence="9 10" key="1">
    <citation type="journal article" date="2019" name="Anaerobe">
        <title>Detection of Robinsoniella peoriensis in multiple bone samples of a trauma patient.</title>
        <authorList>
            <person name="Schrottner P."/>
            <person name="Hartwich K."/>
            <person name="Bunk B."/>
            <person name="Schober I."/>
            <person name="Helbig S."/>
            <person name="Rudolph W.W."/>
            <person name="Gunzer F."/>
        </authorList>
    </citation>
    <scope>NUCLEOTIDE SEQUENCE [LARGE SCALE GENOMIC DNA]</scope>
    <source>
        <strain evidence="9 10">DSM 106044</strain>
    </source>
</reference>
<protein>
    <submittedName>
        <fullName evidence="9">L-arabinose transport system permease protein AraQ</fullName>
    </submittedName>
</protein>
<accession>A0A4V6HRI0</accession>
<feature type="transmembrane region" description="Helical" evidence="7">
    <location>
        <begin position="20"/>
        <end position="41"/>
    </location>
</feature>
<keyword evidence="5 7" id="KW-1133">Transmembrane helix</keyword>
<keyword evidence="4 7" id="KW-0812">Transmembrane</keyword>
<feature type="transmembrane region" description="Helical" evidence="7">
    <location>
        <begin position="114"/>
        <end position="137"/>
    </location>
</feature>
<evidence type="ECO:0000256" key="4">
    <source>
        <dbReference type="ARBA" id="ARBA00022692"/>
    </source>
</evidence>
<feature type="transmembrane region" description="Helical" evidence="7">
    <location>
        <begin position="79"/>
        <end position="102"/>
    </location>
</feature>
<dbReference type="AlphaFoldDB" id="A0A4V6HRI0"/>
<evidence type="ECO:0000256" key="2">
    <source>
        <dbReference type="ARBA" id="ARBA00022448"/>
    </source>
</evidence>
<keyword evidence="3" id="KW-1003">Cell membrane</keyword>
<dbReference type="OrthoDB" id="42677at2"/>
<dbReference type="Gene3D" id="1.10.3720.10">
    <property type="entry name" value="MetI-like"/>
    <property type="match status" value="1"/>
</dbReference>
<dbReference type="GO" id="GO:0005886">
    <property type="term" value="C:plasma membrane"/>
    <property type="evidence" value="ECO:0007669"/>
    <property type="project" value="UniProtKB-SubCell"/>
</dbReference>
<feature type="transmembrane region" description="Helical" evidence="7">
    <location>
        <begin position="143"/>
        <end position="165"/>
    </location>
</feature>
<evidence type="ECO:0000313" key="9">
    <source>
        <dbReference type="EMBL" id="TLC99127.1"/>
    </source>
</evidence>
<dbReference type="InterPro" id="IPR000515">
    <property type="entry name" value="MetI-like"/>
</dbReference>
<feature type="transmembrane region" description="Helical" evidence="7">
    <location>
        <begin position="249"/>
        <end position="270"/>
    </location>
</feature>
<feature type="domain" description="ABC transmembrane type-1" evidence="8">
    <location>
        <begin position="79"/>
        <end position="270"/>
    </location>
</feature>
<feature type="transmembrane region" description="Helical" evidence="7">
    <location>
        <begin position="202"/>
        <end position="223"/>
    </location>
</feature>
<evidence type="ECO:0000256" key="7">
    <source>
        <dbReference type="RuleBase" id="RU363032"/>
    </source>
</evidence>
<dbReference type="STRING" id="180332.GCA_000797495_01891"/>
<evidence type="ECO:0000256" key="6">
    <source>
        <dbReference type="ARBA" id="ARBA00023136"/>
    </source>
</evidence>
<gene>
    <name evidence="9" type="primary">araQ_59</name>
    <name evidence="9" type="ORF">DSM106044_04109</name>
</gene>
<dbReference type="SUPFAM" id="SSF161098">
    <property type="entry name" value="MetI-like"/>
    <property type="match status" value="1"/>
</dbReference>
<comment type="similarity">
    <text evidence="7">Belongs to the binding-protein-dependent transport system permease family.</text>
</comment>
<evidence type="ECO:0000313" key="10">
    <source>
        <dbReference type="Proteomes" id="UP000306509"/>
    </source>
</evidence>
<dbReference type="Pfam" id="PF00528">
    <property type="entry name" value="BPD_transp_1"/>
    <property type="match status" value="1"/>
</dbReference>
<organism evidence="9 10">
    <name type="scientific">Robinsoniella peoriensis</name>
    <dbReference type="NCBI Taxonomy" id="180332"/>
    <lineage>
        <taxon>Bacteria</taxon>
        <taxon>Bacillati</taxon>
        <taxon>Bacillota</taxon>
        <taxon>Clostridia</taxon>
        <taxon>Lachnospirales</taxon>
        <taxon>Lachnospiraceae</taxon>
        <taxon>Robinsoniella</taxon>
    </lineage>
</organism>
<dbReference type="Proteomes" id="UP000306509">
    <property type="component" value="Unassembled WGS sequence"/>
</dbReference>
<evidence type="ECO:0000256" key="3">
    <source>
        <dbReference type="ARBA" id="ARBA00022475"/>
    </source>
</evidence>
<evidence type="ECO:0000256" key="1">
    <source>
        <dbReference type="ARBA" id="ARBA00004651"/>
    </source>
</evidence>
<keyword evidence="2 7" id="KW-0813">Transport</keyword>
<keyword evidence="10" id="KW-1185">Reference proteome</keyword>
<dbReference type="PANTHER" id="PTHR43744:SF8">
    <property type="entry name" value="SN-GLYCEROL-3-PHOSPHATE TRANSPORT SYSTEM PERMEASE PROTEIN UGPE"/>
    <property type="match status" value="1"/>
</dbReference>
<dbReference type="CDD" id="cd06261">
    <property type="entry name" value="TM_PBP2"/>
    <property type="match status" value="1"/>
</dbReference>
<dbReference type="RefSeq" id="WP_027296589.1">
    <property type="nucleotide sequence ID" value="NZ_CABMJZ010000069.1"/>
</dbReference>
<dbReference type="EMBL" id="QGQD01000077">
    <property type="protein sequence ID" value="TLC99127.1"/>
    <property type="molecule type" value="Genomic_DNA"/>
</dbReference>
<name>A0A4V6HRI0_9FIRM</name>
<evidence type="ECO:0000259" key="8">
    <source>
        <dbReference type="PROSITE" id="PS50928"/>
    </source>
</evidence>
<dbReference type="PANTHER" id="PTHR43744">
    <property type="entry name" value="ABC TRANSPORTER PERMEASE PROTEIN MG189-RELATED-RELATED"/>
    <property type="match status" value="1"/>
</dbReference>
<dbReference type="InterPro" id="IPR035906">
    <property type="entry name" value="MetI-like_sf"/>
</dbReference>
<proteinExistence type="inferred from homology"/>
<sequence>MNTNAGQYKFKHPDRKIKWICRIFTYLLVMISVYPVIFVVITSFKSDEEFYKNIWGFAANPQFSNYWTAWTAGHIGGGLLTSAIVTVISLLIILVAGTLGGYALARLKVPFGKIILLLLIITFMLPSEAVIMPLYLMLSKLKLNSYVMLILPYIGWNIPMTITIMRNFFLSMPQELIEASRIDGCSELKSLLQISIPLMKPAISVSAIFAFVGIWGDLFWAQIALSTTSSLKTLTMSALSFQGQYNTSWGPMSAAICITIIPLIVFFLFVQKYFVQGITGGAVKG</sequence>